<feature type="compositionally biased region" description="Basic and acidic residues" evidence="2">
    <location>
        <begin position="36"/>
        <end position="45"/>
    </location>
</feature>
<dbReference type="EMBL" id="JBJQND010000017">
    <property type="protein sequence ID" value="KAL3841683.1"/>
    <property type="molecule type" value="Genomic_DNA"/>
</dbReference>
<evidence type="ECO:0008006" key="7">
    <source>
        <dbReference type="Google" id="ProtNLM"/>
    </source>
</evidence>
<sequence length="567" mass="64943">MASLLDELAKLVDPTPAFPDPEDDTRDDTSARITKKREENFENETRTSQPSKLRQKVGLSLADFGTKYAGKKTSRKKLKEFDGDESIDSEEIGSDHVQMSDDDSNSVSDDDDDDDEQNSEDQDEKELEQFKAKLNKSNISSQEFSFDAGGDFSQYADDFEDEENDESEDDDHDDDEDEERDSESALEEEGDGDEGEDAEVEKGFQQFSKTSADDEVAKGLASRQQLGLWDSLVEGRIKLQKAVAIINQLPHPDAWRIMEQTGEHNFTVEANKAHLAVKTLLDNLIQLQTLLLLQNMETRHIVNSNQSEKLPKGSKPSKADDEDDEEITSESDMEVDKTSSTTQPVSSPLSKPKKRKLQTPEIPECLEKRHKAFAEFRNNTIQKWNDKTRLAGGKIKGKSFSAFEQSALAQIKQILSDKERLIRRTQLKRSVYQVVGQPEKLEEDKDKECEDPSLSKDNLQDYDPEIFDDDDFYHQLLRELIERKTSEISDPIALSRQWLEIQKLRKKVKKNVDTKASKGRKIRYDVHKKLINFMAQYENSTWPDESRDDLFKSLFGKRFQNTVTEEQ</sequence>
<feature type="compositionally biased region" description="Polar residues" evidence="2">
    <location>
        <begin position="135"/>
        <end position="144"/>
    </location>
</feature>
<feature type="compositionally biased region" description="Basic and acidic residues" evidence="2">
    <location>
        <begin position="441"/>
        <end position="454"/>
    </location>
</feature>
<name>A0ABD3U0D5_SINWO</name>
<evidence type="ECO:0000259" key="4">
    <source>
        <dbReference type="Pfam" id="PF13339"/>
    </source>
</evidence>
<feature type="region of interest" description="Disordered" evidence="2">
    <location>
        <begin position="303"/>
        <end position="363"/>
    </location>
</feature>
<comment type="caution">
    <text evidence="5">The sequence shown here is derived from an EMBL/GenBank/DDBJ whole genome shotgun (WGS) entry which is preliminary data.</text>
</comment>
<gene>
    <name evidence="5" type="ORF">ACJMK2_019794</name>
</gene>
<evidence type="ECO:0000256" key="1">
    <source>
        <dbReference type="ARBA" id="ARBA00008966"/>
    </source>
</evidence>
<proteinExistence type="inferred from homology"/>
<feature type="region of interest" description="Disordered" evidence="2">
    <location>
        <begin position="70"/>
        <end position="201"/>
    </location>
</feature>
<feature type="compositionally biased region" description="Acidic residues" evidence="2">
    <location>
        <begin position="157"/>
        <end position="199"/>
    </location>
</feature>
<dbReference type="Pfam" id="PF08164">
    <property type="entry name" value="TRAUB"/>
    <property type="match status" value="1"/>
</dbReference>
<evidence type="ECO:0000313" key="5">
    <source>
        <dbReference type="EMBL" id="KAL3841683.1"/>
    </source>
</evidence>
<reference evidence="5 6" key="1">
    <citation type="submission" date="2024-11" db="EMBL/GenBank/DDBJ databases">
        <title>Chromosome-level genome assembly of the freshwater bivalve Anodonta woodiana.</title>
        <authorList>
            <person name="Chen X."/>
        </authorList>
    </citation>
    <scope>NUCLEOTIDE SEQUENCE [LARGE SCALE GENOMIC DNA]</scope>
    <source>
        <strain evidence="5">MN2024</strain>
        <tissue evidence="5">Gills</tissue>
    </source>
</reference>
<dbReference type="Pfam" id="PF13339">
    <property type="entry name" value="AATF-Che1"/>
    <property type="match status" value="1"/>
</dbReference>
<feature type="region of interest" description="Disordered" evidence="2">
    <location>
        <begin position="441"/>
        <end position="461"/>
    </location>
</feature>
<evidence type="ECO:0000313" key="6">
    <source>
        <dbReference type="Proteomes" id="UP001634394"/>
    </source>
</evidence>
<feature type="compositionally biased region" description="Acidic residues" evidence="2">
    <location>
        <begin position="320"/>
        <end position="333"/>
    </location>
</feature>
<dbReference type="AlphaFoldDB" id="A0ABD3U0D5"/>
<dbReference type="Proteomes" id="UP001634394">
    <property type="component" value="Unassembled WGS sequence"/>
</dbReference>
<feature type="compositionally biased region" description="Acidic residues" evidence="2">
    <location>
        <begin position="100"/>
        <end position="126"/>
    </location>
</feature>
<comment type="similarity">
    <text evidence="1">Belongs to the AATF family.</text>
</comment>
<feature type="domain" description="AATF leucine zipper-containing" evidence="4">
    <location>
        <begin position="215"/>
        <end position="387"/>
    </location>
</feature>
<dbReference type="InterPro" id="IPR039223">
    <property type="entry name" value="AATF/Bfr2"/>
</dbReference>
<organism evidence="5 6">
    <name type="scientific">Sinanodonta woodiana</name>
    <name type="common">Chinese pond mussel</name>
    <name type="synonym">Anodonta woodiana</name>
    <dbReference type="NCBI Taxonomy" id="1069815"/>
    <lineage>
        <taxon>Eukaryota</taxon>
        <taxon>Metazoa</taxon>
        <taxon>Spiralia</taxon>
        <taxon>Lophotrochozoa</taxon>
        <taxon>Mollusca</taxon>
        <taxon>Bivalvia</taxon>
        <taxon>Autobranchia</taxon>
        <taxon>Heteroconchia</taxon>
        <taxon>Palaeoheterodonta</taxon>
        <taxon>Unionida</taxon>
        <taxon>Unionoidea</taxon>
        <taxon>Unionidae</taxon>
        <taxon>Unioninae</taxon>
        <taxon>Sinanodonta</taxon>
    </lineage>
</organism>
<evidence type="ECO:0000256" key="2">
    <source>
        <dbReference type="SAM" id="MobiDB-lite"/>
    </source>
</evidence>
<protein>
    <recommendedName>
        <fullName evidence="7">Protein AATF</fullName>
    </recommendedName>
</protein>
<accession>A0ABD3U0D5</accession>
<dbReference type="PANTHER" id="PTHR15565:SF0">
    <property type="entry name" value="PROTEIN AATF"/>
    <property type="match status" value="1"/>
</dbReference>
<feature type="domain" description="Apoptosis-antagonizing transcription factor C-terminal" evidence="3">
    <location>
        <begin position="473"/>
        <end position="555"/>
    </location>
</feature>
<feature type="compositionally biased region" description="Acidic residues" evidence="2">
    <location>
        <begin position="82"/>
        <end position="92"/>
    </location>
</feature>
<keyword evidence="6" id="KW-1185">Reference proteome</keyword>
<evidence type="ECO:0000259" key="3">
    <source>
        <dbReference type="Pfam" id="PF08164"/>
    </source>
</evidence>
<dbReference type="InterPro" id="IPR012617">
    <property type="entry name" value="AATF_C"/>
</dbReference>
<dbReference type="InterPro" id="IPR025160">
    <property type="entry name" value="AATF"/>
</dbReference>
<feature type="region of interest" description="Disordered" evidence="2">
    <location>
        <begin position="1"/>
        <end position="58"/>
    </location>
</feature>
<dbReference type="PANTHER" id="PTHR15565">
    <property type="entry name" value="AATF PROTEIN APOPTOSIS ANTAGONIZING TRANSCRIPTION FACTOR"/>
    <property type="match status" value="1"/>
</dbReference>